<dbReference type="InterPro" id="IPR001753">
    <property type="entry name" value="Enoyl-CoA_hydra/iso"/>
</dbReference>
<dbReference type="PANTHER" id="PTHR43802">
    <property type="entry name" value="ENOYL-COA HYDRATASE"/>
    <property type="match status" value="1"/>
</dbReference>
<comment type="catalytic activity">
    <reaction evidence="4">
        <text>a (3S)-3-hydroxyacyl-CoA = a (2E)-enoyl-CoA + H2O</text>
        <dbReference type="Rhea" id="RHEA:16105"/>
        <dbReference type="ChEBI" id="CHEBI:15377"/>
        <dbReference type="ChEBI" id="CHEBI:57318"/>
        <dbReference type="ChEBI" id="CHEBI:58856"/>
        <dbReference type="EC" id="4.2.1.17"/>
    </reaction>
</comment>
<dbReference type="CDD" id="cd06558">
    <property type="entry name" value="crotonase-like"/>
    <property type="match status" value="1"/>
</dbReference>
<accession>A0ABP9KPT7</accession>
<dbReference type="Pfam" id="PF00378">
    <property type="entry name" value="ECH_1"/>
    <property type="match status" value="1"/>
</dbReference>
<dbReference type="Gene3D" id="3.90.226.10">
    <property type="entry name" value="2-enoyl-CoA Hydratase, Chain A, domain 1"/>
    <property type="match status" value="1"/>
</dbReference>
<comment type="similarity">
    <text evidence="2 6">Belongs to the enoyl-CoA hydratase/isomerase family.</text>
</comment>
<keyword evidence="3" id="KW-0443">Lipid metabolism</keyword>
<dbReference type="InterPro" id="IPR018376">
    <property type="entry name" value="Enoyl-CoA_hyd/isom_CS"/>
</dbReference>
<reference evidence="8" key="1">
    <citation type="journal article" date="2019" name="Int. J. Syst. Evol. Microbiol.">
        <title>The Global Catalogue of Microorganisms (GCM) 10K type strain sequencing project: providing services to taxonomists for standard genome sequencing and annotation.</title>
        <authorList>
            <consortium name="The Broad Institute Genomics Platform"/>
            <consortium name="The Broad Institute Genome Sequencing Center for Infectious Disease"/>
            <person name="Wu L."/>
            <person name="Ma J."/>
        </authorList>
    </citation>
    <scope>NUCLEOTIDE SEQUENCE [LARGE SCALE GENOMIC DNA]</scope>
    <source>
        <strain evidence="8">JCM 18298</strain>
    </source>
</reference>
<dbReference type="Proteomes" id="UP001500603">
    <property type="component" value="Unassembled WGS sequence"/>
</dbReference>
<evidence type="ECO:0000256" key="6">
    <source>
        <dbReference type="RuleBase" id="RU003707"/>
    </source>
</evidence>
<evidence type="ECO:0000313" key="7">
    <source>
        <dbReference type="EMBL" id="GAA5061085.1"/>
    </source>
</evidence>
<keyword evidence="3" id="KW-0276">Fatty acid metabolism</keyword>
<organism evidence="7 8">
    <name type="scientific">Nocardia callitridis</name>
    <dbReference type="NCBI Taxonomy" id="648753"/>
    <lineage>
        <taxon>Bacteria</taxon>
        <taxon>Bacillati</taxon>
        <taxon>Actinomycetota</taxon>
        <taxon>Actinomycetes</taxon>
        <taxon>Mycobacteriales</taxon>
        <taxon>Nocardiaceae</taxon>
        <taxon>Nocardia</taxon>
    </lineage>
</organism>
<dbReference type="InterPro" id="IPR029045">
    <property type="entry name" value="ClpP/crotonase-like_dom_sf"/>
</dbReference>
<keyword evidence="8" id="KW-1185">Reference proteome</keyword>
<proteinExistence type="inferred from homology"/>
<dbReference type="PANTHER" id="PTHR43802:SF1">
    <property type="entry name" value="IP11341P-RELATED"/>
    <property type="match status" value="1"/>
</dbReference>
<comment type="function">
    <text evidence="1">Could possibly oxidize fatty acids using specific components.</text>
</comment>
<evidence type="ECO:0000256" key="3">
    <source>
        <dbReference type="ARBA" id="ARBA00022832"/>
    </source>
</evidence>
<evidence type="ECO:0000256" key="2">
    <source>
        <dbReference type="ARBA" id="ARBA00005254"/>
    </source>
</evidence>
<gene>
    <name evidence="7" type="ORF">GCM10023318_43270</name>
</gene>
<comment type="caution">
    <text evidence="7">The sequence shown here is derived from an EMBL/GenBank/DDBJ whole genome shotgun (WGS) entry which is preliminary data.</text>
</comment>
<evidence type="ECO:0000313" key="8">
    <source>
        <dbReference type="Proteomes" id="UP001500603"/>
    </source>
</evidence>
<protein>
    <submittedName>
        <fullName evidence="7">Enoyl-CoA hydratase-related protein</fullName>
    </submittedName>
</protein>
<dbReference type="EMBL" id="BAABJM010000004">
    <property type="protein sequence ID" value="GAA5061085.1"/>
    <property type="molecule type" value="Genomic_DNA"/>
</dbReference>
<evidence type="ECO:0000256" key="4">
    <source>
        <dbReference type="ARBA" id="ARBA00023709"/>
    </source>
</evidence>
<evidence type="ECO:0000256" key="1">
    <source>
        <dbReference type="ARBA" id="ARBA00002994"/>
    </source>
</evidence>
<dbReference type="SUPFAM" id="SSF52096">
    <property type="entry name" value="ClpP/crotonase"/>
    <property type="match status" value="1"/>
</dbReference>
<dbReference type="PROSITE" id="PS00166">
    <property type="entry name" value="ENOYL_COA_HYDRATASE"/>
    <property type="match status" value="1"/>
</dbReference>
<comment type="catalytic activity">
    <reaction evidence="5">
        <text>a 4-saturated-(3S)-3-hydroxyacyl-CoA = a (3E)-enoyl-CoA + H2O</text>
        <dbReference type="Rhea" id="RHEA:20724"/>
        <dbReference type="ChEBI" id="CHEBI:15377"/>
        <dbReference type="ChEBI" id="CHEBI:58521"/>
        <dbReference type="ChEBI" id="CHEBI:137480"/>
        <dbReference type="EC" id="4.2.1.17"/>
    </reaction>
</comment>
<sequence length="261" mass="27457">MNAADGIRLDRENGVATVTLDRPARKNALDQAAWIALRAAVEKVADDGTSRVLVLRGAADTFCAGADVTAAGAQPVHPAVRMRSITAAVLALHTIPLPTIAKVDGDAVGAGWNLALACDLVVATSRARFSQIFARRGLSVDCGGSWLLPRMIGVQRAKELLYFPDLLDARRVYELGLLNRLVEPDELDETVAELAARLAAGPPVALAQNKALIDSAFTGTLAEAIARENAAQLVNFATDAPAGRAAASAKTTPQFEGTWQL</sequence>
<name>A0ABP9KPT7_9NOCA</name>
<evidence type="ECO:0000256" key="5">
    <source>
        <dbReference type="ARBA" id="ARBA00023717"/>
    </source>
</evidence>